<name>A0A1I2TAG2_9GAMM</name>
<dbReference type="AlphaFoldDB" id="A0A1I2TAG2"/>
<reference evidence="2" key="1">
    <citation type="submission" date="2016-10" db="EMBL/GenBank/DDBJ databases">
        <authorList>
            <person name="Varghese N."/>
            <person name="Submissions S."/>
        </authorList>
    </citation>
    <scope>NUCLEOTIDE SEQUENCE [LARGE SCALE GENOMIC DNA]</scope>
    <source>
        <strain evidence="2">CGMCC 1.10971</strain>
    </source>
</reference>
<dbReference type="PROSITE" id="PS51257">
    <property type="entry name" value="PROKAR_LIPOPROTEIN"/>
    <property type="match status" value="1"/>
</dbReference>
<evidence type="ECO:0000313" key="1">
    <source>
        <dbReference type="EMBL" id="SFG61832.1"/>
    </source>
</evidence>
<dbReference type="Proteomes" id="UP000198623">
    <property type="component" value="Unassembled WGS sequence"/>
</dbReference>
<evidence type="ECO:0000313" key="2">
    <source>
        <dbReference type="Proteomes" id="UP000198623"/>
    </source>
</evidence>
<organism evidence="1 2">
    <name type="scientific">Neptunomonas qingdaonensis</name>
    <dbReference type="NCBI Taxonomy" id="1045558"/>
    <lineage>
        <taxon>Bacteria</taxon>
        <taxon>Pseudomonadati</taxon>
        <taxon>Pseudomonadota</taxon>
        <taxon>Gammaproteobacteria</taxon>
        <taxon>Oceanospirillales</taxon>
        <taxon>Oceanospirillaceae</taxon>
        <taxon>Neptunomonas</taxon>
    </lineage>
</organism>
<sequence>MLKKLAVAFFAFTLIACTTPKLPNPNTAGPIHTLGSGFFINSGIVQYAMTYKSVSLSDPVYAYAEFENPSDASKPLVKDLGKLVLSDRMLVLSPELPAIKNHTLYEVNLYLYSDEEMKNMIHKHTDKVLLQLPEIFLLDLKAEIIQ</sequence>
<proteinExistence type="predicted"/>
<dbReference type="EMBL" id="FOOU01000009">
    <property type="protein sequence ID" value="SFG61832.1"/>
    <property type="molecule type" value="Genomic_DNA"/>
</dbReference>
<protein>
    <submittedName>
        <fullName evidence="1">Uncharacterized protein</fullName>
    </submittedName>
</protein>
<dbReference type="RefSeq" id="WP_090728693.1">
    <property type="nucleotide sequence ID" value="NZ_FOOU01000009.1"/>
</dbReference>
<gene>
    <name evidence="1" type="ORF">SAMN05216175_109164</name>
</gene>
<keyword evidence="2" id="KW-1185">Reference proteome</keyword>
<accession>A0A1I2TAG2</accession>